<feature type="transmembrane region" description="Helical" evidence="5">
    <location>
        <begin position="426"/>
        <end position="444"/>
    </location>
</feature>
<feature type="transmembrane region" description="Helical" evidence="5">
    <location>
        <begin position="164"/>
        <end position="188"/>
    </location>
</feature>
<feature type="transmembrane region" description="Helical" evidence="5">
    <location>
        <begin position="242"/>
        <end position="262"/>
    </location>
</feature>
<feature type="transmembrane region" description="Helical" evidence="5">
    <location>
        <begin position="218"/>
        <end position="235"/>
    </location>
</feature>
<feature type="transmembrane region" description="Helical" evidence="5">
    <location>
        <begin position="133"/>
        <end position="152"/>
    </location>
</feature>
<evidence type="ECO:0000256" key="3">
    <source>
        <dbReference type="ARBA" id="ARBA00022989"/>
    </source>
</evidence>
<keyword evidence="2 5" id="KW-0812">Transmembrane</keyword>
<feature type="transmembrane region" description="Helical" evidence="5">
    <location>
        <begin position="395"/>
        <end position="414"/>
    </location>
</feature>
<dbReference type="Pfam" id="PF11846">
    <property type="entry name" value="Wzy_C_2"/>
    <property type="match status" value="1"/>
</dbReference>
<feature type="transmembrane region" description="Helical" evidence="5">
    <location>
        <begin position="336"/>
        <end position="358"/>
    </location>
</feature>
<keyword evidence="4 5" id="KW-0472">Membrane</keyword>
<reference evidence="10" key="1">
    <citation type="submission" date="2013-09" db="EMBL/GenBank/DDBJ databases">
        <title>The Genome Sequence of Enterobacter cloacae BWH 31.</title>
        <authorList>
            <consortium name="The Broad Institute Genomics Platform"/>
            <consortium name="The Broad Institute Genome Sequencing Center for Infectious Disease"/>
            <person name="Murphy C."/>
            <person name="Cosimi L."/>
            <person name="Cerqueira G."/>
            <person name="Feldgarden M."/>
            <person name="Hung D."/>
            <person name="Onderdonk A.B."/>
            <person name="Ferraro M.J."/>
            <person name="Hooper D."/>
            <person name="Dekker J."/>
            <person name="O'Brien T."/>
            <person name="Huang S."/>
            <person name="Quan V."/>
            <person name="Ernst C."/>
            <person name="Delaney M."/>
            <person name="DuBois A."/>
            <person name="Young S.K."/>
            <person name="Zeng Q."/>
            <person name="Gargeya S."/>
            <person name="Fitzgerald M."/>
            <person name="Abouelleil A."/>
            <person name="Alvarado L."/>
            <person name="Berlin A.M."/>
            <person name="Chapman S.B."/>
            <person name="Gainer-Dewar J."/>
            <person name="Goldberg J."/>
            <person name="Gnerre S."/>
            <person name="Griggs A."/>
            <person name="Gujja S."/>
            <person name="Hansen M."/>
            <person name="Howarth C."/>
            <person name="Imamovic A."/>
            <person name="Ireland A."/>
            <person name="Larimer J."/>
            <person name="McCowan C."/>
            <person name="Murphy C."/>
            <person name="Pearson M."/>
            <person name="Poon T.W."/>
            <person name="Priest M."/>
            <person name="Roberts A."/>
            <person name="Saif S."/>
            <person name="Shea T."/>
            <person name="Sykes S."/>
            <person name="Wortman J."/>
            <person name="Nusbaum C."/>
            <person name="Birren B."/>
        </authorList>
    </citation>
    <scope>NUCLEOTIDE SEQUENCE [LARGE SCALE GENOMIC DNA]</scope>
    <source>
        <strain evidence="10">BWH 31</strain>
    </source>
</reference>
<feature type="transmembrane region" description="Helical" evidence="5">
    <location>
        <begin position="370"/>
        <end position="389"/>
    </location>
</feature>
<feature type="domain" description="Protein glycosylation ligase" evidence="8">
    <location>
        <begin position="163"/>
        <end position="187"/>
    </location>
</feature>
<dbReference type="Pfam" id="PF04932">
    <property type="entry name" value="Wzy_C"/>
    <property type="match status" value="1"/>
</dbReference>
<evidence type="ECO:0008006" key="11">
    <source>
        <dbReference type="Google" id="ProtNLM"/>
    </source>
</evidence>
<feature type="transmembrane region" description="Helical" evidence="5">
    <location>
        <begin position="71"/>
        <end position="93"/>
    </location>
</feature>
<evidence type="ECO:0000313" key="9">
    <source>
        <dbReference type="EMBL" id="ESM30391.1"/>
    </source>
</evidence>
<dbReference type="EMBL" id="AYIP01000014">
    <property type="protein sequence ID" value="ESM30391.1"/>
    <property type="molecule type" value="Genomic_DNA"/>
</dbReference>
<evidence type="ECO:0000259" key="7">
    <source>
        <dbReference type="Pfam" id="PF11846"/>
    </source>
</evidence>
<feature type="transmembrane region" description="Helical" evidence="5">
    <location>
        <begin position="47"/>
        <end position="64"/>
    </location>
</feature>
<dbReference type="GO" id="GO:0016020">
    <property type="term" value="C:membrane"/>
    <property type="evidence" value="ECO:0007669"/>
    <property type="project" value="UniProtKB-SubCell"/>
</dbReference>
<accession>A0ABC9U6N6</accession>
<evidence type="ECO:0000313" key="10">
    <source>
        <dbReference type="Proteomes" id="UP000017391"/>
    </source>
</evidence>
<evidence type="ECO:0000256" key="5">
    <source>
        <dbReference type="SAM" id="Phobius"/>
    </source>
</evidence>
<dbReference type="InterPro" id="IPR021797">
    <property type="entry name" value="Wzy_C_2"/>
</dbReference>
<protein>
    <recommendedName>
        <fullName evidence="11">O-antigen polymerase</fullName>
    </recommendedName>
</protein>
<dbReference type="PANTHER" id="PTHR37422">
    <property type="entry name" value="TEICHURONIC ACID BIOSYNTHESIS PROTEIN TUAE"/>
    <property type="match status" value="1"/>
</dbReference>
<dbReference type="Proteomes" id="UP000017391">
    <property type="component" value="Unassembled WGS sequence"/>
</dbReference>
<dbReference type="AlphaFoldDB" id="A0ABC9U6N6"/>
<evidence type="ECO:0000256" key="1">
    <source>
        <dbReference type="ARBA" id="ARBA00004141"/>
    </source>
</evidence>
<evidence type="ECO:0000259" key="8">
    <source>
        <dbReference type="Pfam" id="PF15864"/>
    </source>
</evidence>
<dbReference type="PANTHER" id="PTHR37422:SF21">
    <property type="entry name" value="EXOQ-LIKE PROTEIN"/>
    <property type="match status" value="1"/>
</dbReference>
<feature type="transmembrane region" description="Helical" evidence="5">
    <location>
        <begin position="99"/>
        <end position="121"/>
    </location>
</feature>
<dbReference type="InterPro" id="IPR031726">
    <property type="entry name" value="PglL_A"/>
</dbReference>
<evidence type="ECO:0000259" key="6">
    <source>
        <dbReference type="Pfam" id="PF04932"/>
    </source>
</evidence>
<feature type="domain" description="O-antigen ligase-related" evidence="6">
    <location>
        <begin position="203"/>
        <end position="350"/>
    </location>
</feature>
<dbReference type="Pfam" id="PF15864">
    <property type="entry name" value="PglL_A"/>
    <property type="match status" value="1"/>
</dbReference>
<organism evidence="9 10">
    <name type="scientific">Enterobacter asburiae</name>
    <dbReference type="NCBI Taxonomy" id="61645"/>
    <lineage>
        <taxon>Bacteria</taxon>
        <taxon>Pseudomonadati</taxon>
        <taxon>Pseudomonadota</taxon>
        <taxon>Gammaproteobacteria</taxon>
        <taxon>Enterobacterales</taxon>
        <taxon>Enterobacteriaceae</taxon>
        <taxon>Enterobacter</taxon>
        <taxon>Enterobacter cloacae complex</taxon>
    </lineage>
</organism>
<gene>
    <name evidence="9" type="ORF">L402_03887</name>
</gene>
<feature type="domain" description="Virulence factor membrane-bound polymerase C-terminal" evidence="7">
    <location>
        <begin position="370"/>
        <end position="550"/>
    </location>
</feature>
<sequence>MKIVMLNINCNYHSPRRGLLFIAGVWLCGGLLWLLPNQGGSGLALPQNLLAWCAMALMVLWGSLTERRMKFIYPAGTQLIITGAILWSLPLLWSPSSAWQWNAATKVMALWGLLIVWLELLKSPITPIIRRHWLLIMVISAFLQTIFCLYQLTDMATLPGGRPYGIFQQVNVLASFLATGTVCALWLNTTARQKWVTRFCSLSLVMLPAMLVLLQSRAGYLGAILGCLLVLVAANKTRRHHGYVSLLLMLAGIVLGLVALHVGPRLFPGFAPGVVDKGDSDSQRWYILQLTWQLIQNHPVIGNGYGSFEALLAQLAQQATRGLESKTILYPHNEFFYTWMEGGLVAVAGVILMIGGMLKRLWSRGGRRWIGLAMLLPIALHMNLEYPLYQSVTHGLALVILLGINGPTATPVKNAAQGNMMTFNRIVRVLAAGAVLIFMATGVVTEVQMTTIEQHGLAPLARDESTAVGTLLNPWSQHDRLDFDRHVALLLRFNLTRDPDLLTRFQSWAEHYRKVHNSPDVNFSLMMIYRAQNSENAKEICMQSNALWPEDIRFTCVKL</sequence>
<evidence type="ECO:0000256" key="2">
    <source>
        <dbReference type="ARBA" id="ARBA00022692"/>
    </source>
</evidence>
<comment type="caution">
    <text evidence="9">The sequence shown here is derived from an EMBL/GenBank/DDBJ whole genome shotgun (WGS) entry which is preliminary data.</text>
</comment>
<dbReference type="InterPro" id="IPR007016">
    <property type="entry name" value="O-antigen_ligase-rel_domated"/>
</dbReference>
<keyword evidence="3 5" id="KW-1133">Transmembrane helix</keyword>
<dbReference type="InterPro" id="IPR051533">
    <property type="entry name" value="WaaL-like"/>
</dbReference>
<evidence type="ECO:0000256" key="4">
    <source>
        <dbReference type="ARBA" id="ARBA00023136"/>
    </source>
</evidence>
<feature type="transmembrane region" description="Helical" evidence="5">
    <location>
        <begin position="195"/>
        <end position="212"/>
    </location>
</feature>
<comment type="subcellular location">
    <subcellularLocation>
        <location evidence="1">Membrane</location>
        <topology evidence="1">Multi-pass membrane protein</topology>
    </subcellularLocation>
</comment>
<proteinExistence type="predicted"/>
<feature type="transmembrane region" description="Helical" evidence="5">
    <location>
        <begin position="18"/>
        <end position="35"/>
    </location>
</feature>
<name>A0ABC9U6N6_ENTAS</name>